<dbReference type="RefSeq" id="WP_008056213.1">
    <property type="nucleotide sequence ID" value="NZ_FO818640.1"/>
</dbReference>
<dbReference type="EMBL" id="FO818640">
    <property type="protein sequence ID" value="CDM98404.1"/>
    <property type="molecule type" value="Genomic_DNA"/>
</dbReference>
<dbReference type="InterPro" id="IPR050407">
    <property type="entry name" value="Geranylgeranyl_reductase"/>
</dbReference>
<dbReference type="AlphaFoldDB" id="A0A9P1P1W0"/>
<dbReference type="GO" id="GO:0071949">
    <property type="term" value="F:FAD binding"/>
    <property type="evidence" value="ECO:0007669"/>
    <property type="project" value="InterPro"/>
</dbReference>
<evidence type="ECO:0000313" key="3">
    <source>
        <dbReference type="Proteomes" id="UP000032946"/>
    </source>
</evidence>
<accession>A0A9P1P1W0</accession>
<dbReference type="PANTHER" id="PTHR42685:SF22">
    <property type="entry name" value="CONDITIONED MEDIUM FACTOR RECEPTOR 1"/>
    <property type="match status" value="1"/>
</dbReference>
<dbReference type="PANTHER" id="PTHR42685">
    <property type="entry name" value="GERANYLGERANYL DIPHOSPHATE REDUCTASE"/>
    <property type="match status" value="1"/>
</dbReference>
<dbReference type="Proteomes" id="UP000032946">
    <property type="component" value="Chromosome"/>
</dbReference>
<dbReference type="Gene3D" id="3.50.50.60">
    <property type="entry name" value="FAD/NAD(P)-binding domain"/>
    <property type="match status" value="1"/>
</dbReference>
<organism evidence="2 3">
    <name type="scientific">Limnospira indica PCC 8005</name>
    <dbReference type="NCBI Taxonomy" id="376219"/>
    <lineage>
        <taxon>Bacteria</taxon>
        <taxon>Bacillati</taxon>
        <taxon>Cyanobacteriota</taxon>
        <taxon>Cyanophyceae</taxon>
        <taxon>Oscillatoriophycideae</taxon>
        <taxon>Oscillatoriales</taxon>
        <taxon>Sirenicapillariaceae</taxon>
        <taxon>Limnospira</taxon>
    </lineage>
</organism>
<dbReference type="SUPFAM" id="SSF51905">
    <property type="entry name" value="FAD/NAD(P)-binding domain"/>
    <property type="match status" value="1"/>
</dbReference>
<dbReference type="InterPro" id="IPR011777">
    <property type="entry name" value="Geranylgeranyl_Rdtase_fam"/>
</dbReference>
<sequence>MIFDCIIVGSGPAGATAAYHLAKKGHSILVIDKAILPRYKPCGGGVSPIVQDWFDFDFSPAISLKTVMVYYTWNKSEPIEVELKINPIWMVRREVFDYFILKQAISKGATVRDNTEVLGIEFQSDRWLVKTPEDTYTGRYLIGADGAKGPLAKWLGFTKQKKLVAGALELEIPTSKPVDMKTYFEFGLVNSGYGWNFPKADGYSLGAGAFSKQRKAQNFKRILEDYATFFHLNLDNATECGHPISLWDGKQKLHTQNAVLAGEAACVVDPFTAEGIRPSIFSGLKAAEAINQALGGDINALDKYTEVMNEEWGNQMMFAQKLAQIFYRFPQLGYQIAVKKPSATATMSRIFAGELSYSDVANKGIKLLQKSLFNFNSK</sequence>
<reference evidence="2 3" key="1">
    <citation type="submission" date="2014-02" db="EMBL/GenBank/DDBJ databases">
        <authorList>
            <person name="Genoscope - CEA"/>
        </authorList>
    </citation>
    <scope>NUCLEOTIDE SEQUENCE [LARGE SCALE GENOMIC DNA]</scope>
    <source>
        <strain evidence="2 3">PCC 8005</strain>
    </source>
</reference>
<evidence type="ECO:0000313" key="2">
    <source>
        <dbReference type="EMBL" id="CDM98404.1"/>
    </source>
</evidence>
<protein>
    <submittedName>
        <fullName evidence="2">Geranylgeranyl reductase</fullName>
    </submittedName>
</protein>
<gene>
    <name evidence="2" type="ORF">ARTHRO_61005</name>
</gene>
<dbReference type="NCBIfam" id="TIGR02032">
    <property type="entry name" value="GG-red-SF"/>
    <property type="match status" value="1"/>
</dbReference>
<dbReference type="Pfam" id="PF01494">
    <property type="entry name" value="FAD_binding_3"/>
    <property type="match status" value="1"/>
</dbReference>
<dbReference type="InterPro" id="IPR036188">
    <property type="entry name" value="FAD/NAD-bd_sf"/>
</dbReference>
<dbReference type="InterPro" id="IPR002938">
    <property type="entry name" value="FAD-bd"/>
</dbReference>
<feature type="domain" description="FAD-binding" evidence="1">
    <location>
        <begin position="4"/>
        <end position="295"/>
    </location>
</feature>
<evidence type="ECO:0000259" key="1">
    <source>
        <dbReference type="Pfam" id="PF01494"/>
    </source>
</evidence>
<name>A0A9P1P1W0_9CYAN</name>
<dbReference type="GO" id="GO:0016628">
    <property type="term" value="F:oxidoreductase activity, acting on the CH-CH group of donors, NAD or NADP as acceptor"/>
    <property type="evidence" value="ECO:0007669"/>
    <property type="project" value="InterPro"/>
</dbReference>
<keyword evidence="3" id="KW-1185">Reference proteome</keyword>
<proteinExistence type="predicted"/>
<dbReference type="PRINTS" id="PR00420">
    <property type="entry name" value="RNGMNOXGNASE"/>
</dbReference>